<sequence length="179" mass="19939">MMMMAAAAVRRRDVVLKLNGGLVTAMGCTGPRSVIEVHNGLTFLDLIVIQIENLNKKYGCRVPLLLMYSFNTHDDTQKVNEFTPIEKFKIFNKNNLWVNLKAIKRLVEADALKMEIILNPKDVDGVEFLKLETAAGAAVRSDPFALVYGFVIQNPARTNPTNASIELGPEFKKVANFLS</sequence>
<dbReference type="EMBL" id="RCHU02000004">
    <property type="protein sequence ID" value="KAL3596702.1"/>
    <property type="molecule type" value="Genomic_DNA"/>
</dbReference>
<proteinExistence type="predicted"/>
<evidence type="ECO:0000313" key="2">
    <source>
        <dbReference type="Proteomes" id="UP000309997"/>
    </source>
</evidence>
<organism evidence="1 2">
    <name type="scientific">Populus alba</name>
    <name type="common">White poplar</name>
    <dbReference type="NCBI Taxonomy" id="43335"/>
    <lineage>
        <taxon>Eukaryota</taxon>
        <taxon>Viridiplantae</taxon>
        <taxon>Streptophyta</taxon>
        <taxon>Embryophyta</taxon>
        <taxon>Tracheophyta</taxon>
        <taxon>Spermatophyta</taxon>
        <taxon>Magnoliopsida</taxon>
        <taxon>eudicotyledons</taxon>
        <taxon>Gunneridae</taxon>
        <taxon>Pentapetalae</taxon>
        <taxon>rosids</taxon>
        <taxon>fabids</taxon>
        <taxon>Malpighiales</taxon>
        <taxon>Salicaceae</taxon>
        <taxon>Saliceae</taxon>
        <taxon>Populus</taxon>
    </lineage>
</organism>
<dbReference type="Proteomes" id="UP000309997">
    <property type="component" value="Unassembled WGS sequence"/>
</dbReference>
<reference evidence="1 2" key="1">
    <citation type="journal article" date="2024" name="Plant Biotechnol. J.">
        <title>Genome and CRISPR/Cas9 system of a widespread forest tree (Populus alba) in the world.</title>
        <authorList>
            <person name="Liu Y.J."/>
            <person name="Jiang P.F."/>
            <person name="Han X.M."/>
            <person name="Li X.Y."/>
            <person name="Wang H.M."/>
            <person name="Wang Y.J."/>
            <person name="Wang X.X."/>
            <person name="Zeng Q.Y."/>
        </authorList>
    </citation>
    <scope>NUCLEOTIDE SEQUENCE [LARGE SCALE GENOMIC DNA]</scope>
    <source>
        <strain evidence="2">cv. PAL-ZL1</strain>
    </source>
</reference>
<gene>
    <name evidence="1" type="ORF">D5086_008339</name>
</gene>
<name>A0ACC4CFK8_POPAL</name>
<keyword evidence="2" id="KW-1185">Reference proteome</keyword>
<comment type="caution">
    <text evidence="1">The sequence shown here is derived from an EMBL/GenBank/DDBJ whole genome shotgun (WGS) entry which is preliminary data.</text>
</comment>
<evidence type="ECO:0000313" key="1">
    <source>
        <dbReference type="EMBL" id="KAL3596702.1"/>
    </source>
</evidence>
<protein>
    <submittedName>
        <fullName evidence="1">Uncharacterized protein</fullName>
    </submittedName>
</protein>
<accession>A0ACC4CFK8</accession>